<comment type="caution">
    <text evidence="2">The sequence shown here is derived from an EMBL/GenBank/DDBJ whole genome shotgun (WGS) entry which is preliminary data.</text>
</comment>
<keyword evidence="3" id="KW-1185">Reference proteome</keyword>
<reference evidence="2 3" key="1">
    <citation type="journal article" date="2014" name="Genome Announc.">
        <title>Draft Genome Sequence of Cytophaga fermentans JCM 21142T, a Facultative Anaerobe Isolated from Marine Mud.</title>
        <authorList>
            <person name="Starns D."/>
            <person name="Oshima K."/>
            <person name="Suda W."/>
            <person name="Iino T."/>
            <person name="Yuki M."/>
            <person name="Inoue J."/>
            <person name="Kitamura K."/>
            <person name="Iida T."/>
            <person name="Darby A."/>
            <person name="Hattori M."/>
            <person name="Ohkuma M."/>
        </authorList>
    </citation>
    <scope>NUCLEOTIDE SEQUENCE [LARGE SCALE GENOMIC DNA]</scope>
    <source>
        <strain evidence="2 3">JCM 21142</strain>
    </source>
</reference>
<dbReference type="EMBL" id="BAMD01000138">
    <property type="protein sequence ID" value="GAF05851.1"/>
    <property type="molecule type" value="Genomic_DNA"/>
</dbReference>
<dbReference type="eggNOG" id="COG4771">
    <property type="taxonomic scope" value="Bacteria"/>
</dbReference>
<dbReference type="InterPro" id="IPR041700">
    <property type="entry name" value="OMP_b-brl_3"/>
</dbReference>
<sequence length="771" mass="89263">MHFYTISDCQNNNIKGIIRNSALATPVANANIILSNNESDQFITGTISNKNGAFRISKPNNNCVTLTVSRLGYVSKKVLINSNTYSNPFYIELTPDTITIEEVTVVWKPLIDYNEEGDVALNVDQMGNVEKLFLSDIITNIPGLSIDIDGNVLYGGYHVFTTLINGERMGSYYRGKPGFILAGIEAKNIKRIEVITEPNGRFGFYTPVINIIPKGDLQDIYYASADVGTEDKYALNLDFTKKFKKLTFRPSITYENTQYTTKEEEERSDIEATTTQAINNLKTNKQIAPSMEVDYAFNRDQRLSLDMDYTSTNFSNNRNLTYLDGINICDLLSNKSSAYNLSAAYYKRLNIGFGQYGIINAKASVTENKDNETQDQWILDKQDKYQTESSNKNYDASLFFNYNYHKKGLFVSANANVSYSYYTRKYNREIFDITDNLWHEQYLYENNTTTRIFTASLSPYASYLIRTPKKTSHYFKLTLASYLRNEDNENTQQVLESSSIIYYTQNFKYRYSMKKEKELMFLINNRITPPTYKQLHQPLTYVNDYTMQQGNNGLEQAYNIEGVLSFCKNTNYIAISKGVSSKGKDKEKIAYDFKIRFNYRNKEIVQDVIINEDNSIIYTWKNAKESFTSAFDSKVDWNVNKYIRLSGGLSYNYRVFNTITRSENKDWQGNVRLSGTLPVDIKFDIQSTYHSQEQNYNTTTCEYYDMQARLSRFFLRNKLRISLSAQNLLSHNGIKTEYKDDESNIITQKYPESPIVWLKANYLLFSYYKKR</sequence>
<feature type="domain" description="Outer membrane protein beta-barrel" evidence="1">
    <location>
        <begin position="507"/>
        <end position="762"/>
    </location>
</feature>
<dbReference type="Pfam" id="PF13715">
    <property type="entry name" value="CarbopepD_reg_2"/>
    <property type="match status" value="1"/>
</dbReference>
<gene>
    <name evidence="2" type="ORF">JCM21142_114605</name>
</gene>
<protein>
    <recommendedName>
        <fullName evidence="1">Outer membrane protein beta-barrel domain-containing protein</fullName>
    </recommendedName>
</protein>
<dbReference type="Pfam" id="PF14905">
    <property type="entry name" value="OMP_b-brl_3"/>
    <property type="match status" value="1"/>
</dbReference>
<organism evidence="2 3">
    <name type="scientific">Saccharicrinis fermentans DSM 9555 = JCM 21142</name>
    <dbReference type="NCBI Taxonomy" id="869213"/>
    <lineage>
        <taxon>Bacteria</taxon>
        <taxon>Pseudomonadati</taxon>
        <taxon>Bacteroidota</taxon>
        <taxon>Bacteroidia</taxon>
        <taxon>Marinilabiliales</taxon>
        <taxon>Marinilabiliaceae</taxon>
        <taxon>Saccharicrinis</taxon>
    </lineage>
</organism>
<proteinExistence type="predicted"/>
<dbReference type="InterPro" id="IPR008969">
    <property type="entry name" value="CarboxyPept-like_regulatory"/>
</dbReference>
<dbReference type="STRING" id="869213.GCA_000517085_02262"/>
<dbReference type="Gene3D" id="2.60.40.1120">
    <property type="entry name" value="Carboxypeptidase-like, regulatory domain"/>
    <property type="match status" value="1"/>
</dbReference>
<dbReference type="SUPFAM" id="SSF56935">
    <property type="entry name" value="Porins"/>
    <property type="match status" value="1"/>
</dbReference>
<dbReference type="Proteomes" id="UP000019402">
    <property type="component" value="Unassembled WGS sequence"/>
</dbReference>
<evidence type="ECO:0000313" key="3">
    <source>
        <dbReference type="Proteomes" id="UP000019402"/>
    </source>
</evidence>
<dbReference type="SUPFAM" id="SSF49464">
    <property type="entry name" value="Carboxypeptidase regulatory domain-like"/>
    <property type="match status" value="1"/>
</dbReference>
<evidence type="ECO:0000259" key="1">
    <source>
        <dbReference type="Pfam" id="PF14905"/>
    </source>
</evidence>
<name>W7YMF6_9BACT</name>
<accession>W7YMF6</accession>
<evidence type="ECO:0000313" key="2">
    <source>
        <dbReference type="EMBL" id="GAF05851.1"/>
    </source>
</evidence>
<dbReference type="AlphaFoldDB" id="W7YMF6"/>